<dbReference type="Gene3D" id="2.10.50.10">
    <property type="entry name" value="Tumor Necrosis Factor Receptor, subunit A, domain 2"/>
    <property type="match status" value="2"/>
</dbReference>
<keyword evidence="2" id="KW-1133">Transmembrane helix</keyword>
<keyword evidence="2" id="KW-0472">Membrane</keyword>
<sequence>MREGFLILLLLPVIVHSCDLKTHYAKDNNQCCKMCQPGTRMHQDMNCQDPICLNCEDGEYQDVYNKDTKCKEQPMCDPNLNFAKQTNPSKKKFMQCQCIPDHHCSTENCDTCVRNTVCQAGQSIKKMGNQTSDTECEKCPDGTFSNTHSARTCQPWTECVSGFRESVQGSSTYDRSCEATTNVKAIVCSVVAGLFLVVLGTLLYCYRRGKRGAMDLEKKLQEQCGIFCKTLRNNQPFNDVPLEDEMNQMQGNEPEEDTEDQLKHGVSANGMPVRQDNSKASLISQPETASPSESI</sequence>
<feature type="domain" description="TNFR-Cys" evidence="4">
    <location>
        <begin position="139"/>
        <end position="177"/>
    </location>
</feature>
<proteinExistence type="predicted"/>
<comment type="caution">
    <text evidence="5">The sequence shown here is derived from an EMBL/GenBank/DDBJ whole genome shotgun (WGS) entry which is preliminary data.</text>
</comment>
<dbReference type="PANTHER" id="PTHR46875:SF3">
    <property type="entry name" value="CD40 MOLECULE, TNF RECEPTOR SUPERFAMILY MEMBER 5"/>
    <property type="match status" value="1"/>
</dbReference>
<dbReference type="EMBL" id="JAROKS010000005">
    <property type="protein sequence ID" value="KAK1803554.1"/>
    <property type="molecule type" value="Genomic_DNA"/>
</dbReference>
<keyword evidence="6" id="KW-1185">Reference proteome</keyword>
<evidence type="ECO:0000256" key="3">
    <source>
        <dbReference type="SAM" id="SignalP"/>
    </source>
</evidence>
<dbReference type="GO" id="GO:0009897">
    <property type="term" value="C:external side of plasma membrane"/>
    <property type="evidence" value="ECO:0007669"/>
    <property type="project" value="TreeGrafter"/>
</dbReference>
<feature type="domain" description="TNFR-Cys" evidence="4">
    <location>
        <begin position="18"/>
        <end position="52"/>
    </location>
</feature>
<keyword evidence="3" id="KW-0732">Signal</keyword>
<dbReference type="SUPFAM" id="SSF57586">
    <property type="entry name" value="TNF receptor-like"/>
    <property type="match status" value="2"/>
</dbReference>
<feature type="compositionally biased region" description="Polar residues" evidence="1">
    <location>
        <begin position="278"/>
        <end position="295"/>
    </location>
</feature>
<dbReference type="GO" id="GO:0035631">
    <property type="term" value="C:CD40 receptor complex"/>
    <property type="evidence" value="ECO:0007669"/>
    <property type="project" value="TreeGrafter"/>
</dbReference>
<dbReference type="InterPro" id="IPR001368">
    <property type="entry name" value="TNFR/NGFR_Cys_rich_reg"/>
</dbReference>
<dbReference type="Proteomes" id="UP001239994">
    <property type="component" value="Unassembled WGS sequence"/>
</dbReference>
<keyword evidence="2" id="KW-0812">Transmembrane</keyword>
<accession>A0AAD9E3Z2</accession>
<dbReference type="AlphaFoldDB" id="A0AAD9E3Z2"/>
<evidence type="ECO:0000313" key="5">
    <source>
        <dbReference type="EMBL" id="KAK1803554.1"/>
    </source>
</evidence>
<gene>
    <name evidence="5" type="ORF">P4O66_020969</name>
</gene>
<feature type="region of interest" description="Disordered" evidence="1">
    <location>
        <begin position="249"/>
        <end position="295"/>
    </location>
</feature>
<feature type="domain" description="TNFR-Cys" evidence="4">
    <location>
        <begin position="98"/>
        <end position="136"/>
    </location>
</feature>
<dbReference type="Pfam" id="PF00020">
    <property type="entry name" value="TNFR_c6"/>
    <property type="match status" value="1"/>
</dbReference>
<name>A0AAD9E3Z2_9TELE</name>
<evidence type="ECO:0000256" key="1">
    <source>
        <dbReference type="SAM" id="MobiDB-lite"/>
    </source>
</evidence>
<feature type="signal peptide" evidence="3">
    <location>
        <begin position="1"/>
        <end position="17"/>
    </location>
</feature>
<dbReference type="InterPro" id="IPR052135">
    <property type="entry name" value="TNFRSF5"/>
</dbReference>
<feature type="chain" id="PRO_5042136859" description="TNFR-Cys domain-containing protein" evidence="3">
    <location>
        <begin position="18"/>
        <end position="295"/>
    </location>
</feature>
<feature type="transmembrane region" description="Helical" evidence="2">
    <location>
        <begin position="183"/>
        <end position="206"/>
    </location>
</feature>
<dbReference type="SMART" id="SM00208">
    <property type="entry name" value="TNFR"/>
    <property type="match status" value="3"/>
</dbReference>
<evidence type="ECO:0000259" key="4">
    <source>
        <dbReference type="SMART" id="SM00208"/>
    </source>
</evidence>
<organism evidence="5 6">
    <name type="scientific">Electrophorus voltai</name>
    <dbReference type="NCBI Taxonomy" id="2609070"/>
    <lineage>
        <taxon>Eukaryota</taxon>
        <taxon>Metazoa</taxon>
        <taxon>Chordata</taxon>
        <taxon>Craniata</taxon>
        <taxon>Vertebrata</taxon>
        <taxon>Euteleostomi</taxon>
        <taxon>Actinopterygii</taxon>
        <taxon>Neopterygii</taxon>
        <taxon>Teleostei</taxon>
        <taxon>Ostariophysi</taxon>
        <taxon>Gymnotiformes</taxon>
        <taxon>Gymnotoidei</taxon>
        <taxon>Gymnotidae</taxon>
        <taxon>Electrophorus</taxon>
    </lineage>
</organism>
<reference evidence="5" key="1">
    <citation type="submission" date="2023-03" db="EMBL/GenBank/DDBJ databases">
        <title>Electrophorus voltai genome.</title>
        <authorList>
            <person name="Bian C."/>
        </authorList>
    </citation>
    <scope>NUCLEOTIDE SEQUENCE</scope>
    <source>
        <strain evidence="5">CB-2022</strain>
        <tissue evidence="5">Muscle</tissue>
    </source>
</reference>
<evidence type="ECO:0000256" key="2">
    <source>
        <dbReference type="SAM" id="Phobius"/>
    </source>
</evidence>
<dbReference type="GO" id="GO:0002768">
    <property type="term" value="P:immune response-regulating cell surface receptor signaling pathway"/>
    <property type="evidence" value="ECO:0007669"/>
    <property type="project" value="TreeGrafter"/>
</dbReference>
<dbReference type="PANTHER" id="PTHR46875">
    <property type="entry name" value="TUMOR NECROSIS FACTOR RECEPTOR SUPERFAMILY MEMBER 5"/>
    <property type="match status" value="1"/>
</dbReference>
<evidence type="ECO:0000313" key="6">
    <source>
        <dbReference type="Proteomes" id="UP001239994"/>
    </source>
</evidence>
<protein>
    <recommendedName>
        <fullName evidence="4">TNFR-Cys domain-containing protein</fullName>
    </recommendedName>
</protein>